<dbReference type="Pfam" id="PF08314">
    <property type="entry name" value="Sec39"/>
    <property type="match status" value="1"/>
</dbReference>
<keyword evidence="2" id="KW-0813">Transport</keyword>
<evidence type="ECO:0000259" key="5">
    <source>
        <dbReference type="Pfam" id="PF08314"/>
    </source>
</evidence>
<dbReference type="Proteomes" id="UP000094527">
    <property type="component" value="Unassembled WGS sequence"/>
</dbReference>
<proteinExistence type="predicted"/>
<dbReference type="GO" id="GO:0006890">
    <property type="term" value="P:retrograde vesicle-mediated transport, Golgi to endoplasmic reticulum"/>
    <property type="evidence" value="ECO:0007669"/>
    <property type="project" value="InterPro"/>
</dbReference>
<dbReference type="GO" id="GO:0015031">
    <property type="term" value="P:protein transport"/>
    <property type="evidence" value="ECO:0007669"/>
    <property type="project" value="UniProtKB-KW"/>
</dbReference>
<name>A0A1D2NBR7_ORCCI</name>
<sequence>MYVADLLKSGSAEVINLARDFFDKTVEKPVSDDNSFSRLIRRVSSAYSTSFALYLYQIPYAKGLQMVLDAAQNYFDSSTSYSDPDIDLAKNCLNVMQDLKEPQIAQMFDLIDAVKILNKDFHLEILPLTVRLTRDKIALVKTAMDNMNGGYKKIQQLLKLILFLHPEGLSFEDAESLILDMSGSAALVDIDMKFCAQVCQNIVAKGYQTGWKIFVQLAKDQSDPPVLDHESKLASINYALNMCPNDEIFNVLNAKCLIEMRSLQSRVAELSPEDQSGELEESFIEEQDEQIVSISTPSATTPISLNPLKLHEFISATSKLININPVKGVASAVKSGGDALFQGAKTLLKTSKEQSGWEDDDDLDLDELLTSQDIESKNISMTKESFPIVYFIAKQLVLEILPEDIPLGLAILLSIKNVETLEIIFAELPLTPLALAIILYSLSVMIQRSQMDVDHLFKKNPNQLISETEALIEEDGIKMDEEENISRLITVFKEYKVKLADAFS</sequence>
<dbReference type="InterPro" id="IPR013244">
    <property type="entry name" value="Sec39_domain"/>
</dbReference>
<evidence type="ECO:0000256" key="1">
    <source>
        <dbReference type="ARBA" id="ARBA00004240"/>
    </source>
</evidence>
<evidence type="ECO:0000313" key="6">
    <source>
        <dbReference type="EMBL" id="ODN02446.1"/>
    </source>
</evidence>
<dbReference type="AlphaFoldDB" id="A0A1D2NBR7"/>
<accession>A0A1D2NBR7</accession>
<dbReference type="PANTHER" id="PTHR15922:SF2">
    <property type="entry name" value="NBAS SUBUNIT OF NRZ TETHERING COMPLEX"/>
    <property type="match status" value="1"/>
</dbReference>
<keyword evidence="7" id="KW-1185">Reference proteome</keyword>
<evidence type="ECO:0000313" key="7">
    <source>
        <dbReference type="Proteomes" id="UP000094527"/>
    </source>
</evidence>
<feature type="domain" description="Sec39" evidence="5">
    <location>
        <begin position="58"/>
        <end position="263"/>
    </location>
</feature>
<gene>
    <name evidence="6" type="ORF">Ocin01_04224</name>
</gene>
<organism evidence="6 7">
    <name type="scientific">Orchesella cincta</name>
    <name type="common">Springtail</name>
    <name type="synonym">Podura cincta</name>
    <dbReference type="NCBI Taxonomy" id="48709"/>
    <lineage>
        <taxon>Eukaryota</taxon>
        <taxon>Metazoa</taxon>
        <taxon>Ecdysozoa</taxon>
        <taxon>Arthropoda</taxon>
        <taxon>Hexapoda</taxon>
        <taxon>Collembola</taxon>
        <taxon>Entomobryomorpha</taxon>
        <taxon>Entomobryoidea</taxon>
        <taxon>Orchesellidae</taxon>
        <taxon>Orchesellinae</taxon>
        <taxon>Orchesella</taxon>
    </lineage>
</organism>
<dbReference type="OrthoDB" id="19988at2759"/>
<dbReference type="EMBL" id="LJIJ01000111">
    <property type="protein sequence ID" value="ODN02446.1"/>
    <property type="molecule type" value="Genomic_DNA"/>
</dbReference>
<dbReference type="STRING" id="48709.A0A1D2NBR7"/>
<comment type="caution">
    <text evidence="6">The sequence shown here is derived from an EMBL/GenBank/DDBJ whole genome shotgun (WGS) entry which is preliminary data.</text>
</comment>
<evidence type="ECO:0000256" key="4">
    <source>
        <dbReference type="ARBA" id="ARBA00022927"/>
    </source>
</evidence>
<reference evidence="6 7" key="1">
    <citation type="journal article" date="2016" name="Genome Biol. Evol.">
        <title>Gene Family Evolution Reflects Adaptation to Soil Environmental Stressors in the Genome of the Collembolan Orchesella cincta.</title>
        <authorList>
            <person name="Faddeeva-Vakhrusheva A."/>
            <person name="Derks M.F."/>
            <person name="Anvar S.Y."/>
            <person name="Agamennone V."/>
            <person name="Suring W."/>
            <person name="Smit S."/>
            <person name="van Straalen N.M."/>
            <person name="Roelofs D."/>
        </authorList>
    </citation>
    <scope>NUCLEOTIDE SEQUENCE [LARGE SCALE GENOMIC DNA]</scope>
    <source>
        <tissue evidence="6">Mixed pool</tissue>
    </source>
</reference>
<evidence type="ECO:0000256" key="2">
    <source>
        <dbReference type="ARBA" id="ARBA00022448"/>
    </source>
</evidence>
<dbReference type="PANTHER" id="PTHR15922">
    <property type="entry name" value="NEUROBLASTOMA-AMPLIFIED SEQUENCE"/>
    <property type="match status" value="1"/>
</dbReference>
<dbReference type="GO" id="GO:0000149">
    <property type="term" value="F:SNARE binding"/>
    <property type="evidence" value="ECO:0007669"/>
    <property type="project" value="TreeGrafter"/>
</dbReference>
<keyword evidence="4" id="KW-0653">Protein transport</keyword>
<comment type="subcellular location">
    <subcellularLocation>
        <location evidence="1">Endoplasmic reticulum</location>
    </subcellularLocation>
</comment>
<keyword evidence="3" id="KW-0256">Endoplasmic reticulum</keyword>
<dbReference type="GO" id="GO:0070939">
    <property type="term" value="C:Dsl1/NZR complex"/>
    <property type="evidence" value="ECO:0007669"/>
    <property type="project" value="TreeGrafter"/>
</dbReference>
<protein>
    <submittedName>
        <fullName evidence="6">Neuroblastoma-amplified sequence</fullName>
    </submittedName>
</protein>
<evidence type="ECO:0000256" key="3">
    <source>
        <dbReference type="ARBA" id="ARBA00022824"/>
    </source>
</evidence>